<dbReference type="Proteomes" id="UP001153620">
    <property type="component" value="Chromosome 2"/>
</dbReference>
<keyword evidence="1" id="KW-0732">Signal</keyword>
<dbReference type="InterPro" id="IPR012674">
    <property type="entry name" value="Calycin"/>
</dbReference>
<feature type="chain" id="PRO_5040163253" evidence="1">
    <location>
        <begin position="20"/>
        <end position="235"/>
    </location>
</feature>
<feature type="signal peptide" evidence="1">
    <location>
        <begin position="1"/>
        <end position="19"/>
    </location>
</feature>
<proteinExistence type="predicted"/>
<organism evidence="2 3">
    <name type="scientific">Chironomus riparius</name>
    <dbReference type="NCBI Taxonomy" id="315576"/>
    <lineage>
        <taxon>Eukaryota</taxon>
        <taxon>Metazoa</taxon>
        <taxon>Ecdysozoa</taxon>
        <taxon>Arthropoda</taxon>
        <taxon>Hexapoda</taxon>
        <taxon>Insecta</taxon>
        <taxon>Pterygota</taxon>
        <taxon>Neoptera</taxon>
        <taxon>Endopterygota</taxon>
        <taxon>Diptera</taxon>
        <taxon>Nematocera</taxon>
        <taxon>Chironomoidea</taxon>
        <taxon>Chironomidae</taxon>
        <taxon>Chironominae</taxon>
        <taxon>Chironomus</taxon>
    </lineage>
</organism>
<dbReference type="Gene3D" id="2.40.128.20">
    <property type="match status" value="1"/>
</dbReference>
<reference evidence="2" key="1">
    <citation type="submission" date="2022-01" db="EMBL/GenBank/DDBJ databases">
        <authorList>
            <person name="King R."/>
        </authorList>
    </citation>
    <scope>NUCLEOTIDE SEQUENCE</scope>
</reference>
<gene>
    <name evidence="2" type="ORF">CHIRRI_LOCUS7171</name>
</gene>
<evidence type="ECO:0000313" key="3">
    <source>
        <dbReference type="Proteomes" id="UP001153620"/>
    </source>
</evidence>
<dbReference type="OrthoDB" id="6615450at2759"/>
<protein>
    <submittedName>
        <fullName evidence="2">Uncharacterized protein</fullName>
    </submittedName>
</protein>
<dbReference type="SUPFAM" id="SSF50814">
    <property type="entry name" value="Lipocalins"/>
    <property type="match status" value="1"/>
</dbReference>
<dbReference type="EMBL" id="OU895878">
    <property type="protein sequence ID" value="CAG9804280.1"/>
    <property type="molecule type" value="Genomic_DNA"/>
</dbReference>
<reference evidence="2" key="2">
    <citation type="submission" date="2022-10" db="EMBL/GenBank/DDBJ databases">
        <authorList>
            <consortium name="ENA_rothamsted_submissions"/>
            <consortium name="culmorum"/>
            <person name="King R."/>
        </authorList>
    </citation>
    <scope>NUCLEOTIDE SEQUENCE</scope>
</reference>
<sequence length="235" mass="27170">MKVEITALAFVLLHRFAFADVDYMSRCPEYNPQNELDIELISGLWFGAELITHYEGRGQIQSFDSCIITQIEEIFEWGDYNYDYDSDPRRVDSNKRGFRFIKLQMNEGDKAAEYTLKFIGTKRGLWIGTEPPRGSILKKHLHHSHFTGTIQVMKAVATHLVLTFCERNELFTIILTRTKSIPVDDIDSIHNLLQRRGLNVQSTRELCRFSSAVRPTLPFKILLSMIVMGILLIRN</sequence>
<keyword evidence="3" id="KW-1185">Reference proteome</keyword>
<evidence type="ECO:0000256" key="1">
    <source>
        <dbReference type="SAM" id="SignalP"/>
    </source>
</evidence>
<dbReference type="AlphaFoldDB" id="A0A9N9RW88"/>
<name>A0A9N9RW88_9DIPT</name>
<accession>A0A9N9RW88</accession>
<evidence type="ECO:0000313" key="2">
    <source>
        <dbReference type="EMBL" id="CAG9804280.1"/>
    </source>
</evidence>